<keyword evidence="1" id="KW-0732">Signal</keyword>
<reference evidence="2" key="2">
    <citation type="submission" date="2023-01" db="EMBL/GenBank/DDBJ databases">
        <authorList>
            <person name="Sun Q."/>
            <person name="Evtushenko L."/>
        </authorList>
    </citation>
    <scope>NUCLEOTIDE SEQUENCE</scope>
    <source>
        <strain evidence="2">VKM B-2789</strain>
    </source>
</reference>
<proteinExistence type="predicted"/>
<evidence type="ECO:0000256" key="1">
    <source>
        <dbReference type="SAM" id="SignalP"/>
    </source>
</evidence>
<dbReference type="Proteomes" id="UP001143330">
    <property type="component" value="Unassembled WGS sequence"/>
</dbReference>
<sequence length="71" mass="7101">MNPMTRRTVLQRGGLLGGLLALDAARPAFAATRPAASLRSAGAIDAALRGGVSRNDVAGVVAMAATRTGLV</sequence>
<feature type="signal peptide" evidence="1">
    <location>
        <begin position="1"/>
        <end position="30"/>
    </location>
</feature>
<evidence type="ECO:0000313" key="3">
    <source>
        <dbReference type="Proteomes" id="UP001143330"/>
    </source>
</evidence>
<organism evidence="2 3">
    <name type="scientific">Ancylobacter defluvii</name>
    <dbReference type="NCBI Taxonomy" id="1282440"/>
    <lineage>
        <taxon>Bacteria</taxon>
        <taxon>Pseudomonadati</taxon>
        <taxon>Pseudomonadota</taxon>
        <taxon>Alphaproteobacteria</taxon>
        <taxon>Hyphomicrobiales</taxon>
        <taxon>Xanthobacteraceae</taxon>
        <taxon>Ancylobacter</taxon>
    </lineage>
</organism>
<dbReference type="RefSeq" id="WP_309299366.1">
    <property type="nucleotide sequence ID" value="NZ_BSFM01000017.1"/>
</dbReference>
<keyword evidence="3" id="KW-1185">Reference proteome</keyword>
<gene>
    <name evidence="2" type="ORF">GCM10017653_39990</name>
</gene>
<dbReference type="AlphaFoldDB" id="A0A9W6NBV7"/>
<dbReference type="EMBL" id="BSFM01000017">
    <property type="protein sequence ID" value="GLK85929.1"/>
    <property type="molecule type" value="Genomic_DNA"/>
</dbReference>
<name>A0A9W6NBV7_9HYPH</name>
<dbReference type="PROSITE" id="PS51318">
    <property type="entry name" value="TAT"/>
    <property type="match status" value="1"/>
</dbReference>
<comment type="caution">
    <text evidence="2">The sequence shown here is derived from an EMBL/GenBank/DDBJ whole genome shotgun (WGS) entry which is preliminary data.</text>
</comment>
<protein>
    <submittedName>
        <fullName evidence="2">Uncharacterized protein</fullName>
    </submittedName>
</protein>
<accession>A0A9W6NBV7</accession>
<reference evidence="2" key="1">
    <citation type="journal article" date="2014" name="Int. J. Syst. Evol. Microbiol.">
        <title>Complete genome sequence of Corynebacterium casei LMG S-19264T (=DSM 44701T), isolated from a smear-ripened cheese.</title>
        <authorList>
            <consortium name="US DOE Joint Genome Institute (JGI-PGF)"/>
            <person name="Walter F."/>
            <person name="Albersmeier A."/>
            <person name="Kalinowski J."/>
            <person name="Ruckert C."/>
        </authorList>
    </citation>
    <scope>NUCLEOTIDE SEQUENCE</scope>
    <source>
        <strain evidence="2">VKM B-2789</strain>
    </source>
</reference>
<feature type="chain" id="PRO_5040998812" evidence="1">
    <location>
        <begin position="31"/>
        <end position="71"/>
    </location>
</feature>
<dbReference type="InterPro" id="IPR006311">
    <property type="entry name" value="TAT_signal"/>
</dbReference>
<evidence type="ECO:0000313" key="2">
    <source>
        <dbReference type="EMBL" id="GLK85929.1"/>
    </source>
</evidence>